<evidence type="ECO:0000256" key="6">
    <source>
        <dbReference type="ARBA" id="ARBA00023136"/>
    </source>
</evidence>
<keyword evidence="4" id="KW-0560">Oxidoreductase</keyword>
<evidence type="ECO:0000256" key="1">
    <source>
        <dbReference type="ARBA" id="ARBA00004167"/>
    </source>
</evidence>
<comment type="subcellular location">
    <subcellularLocation>
        <location evidence="1">Membrane</location>
        <topology evidence="1">Single-pass membrane protein</topology>
    </subcellularLocation>
</comment>
<evidence type="ECO:0000256" key="4">
    <source>
        <dbReference type="ARBA" id="ARBA00023002"/>
    </source>
</evidence>
<name>A0AAD9W3E1_PHOAM</name>
<evidence type="ECO:0000256" key="7">
    <source>
        <dbReference type="ARBA" id="ARBA00023180"/>
    </source>
</evidence>
<reference evidence="9" key="1">
    <citation type="submission" date="2023-06" db="EMBL/GenBank/DDBJ databases">
        <authorList>
            <person name="Noh H."/>
        </authorList>
    </citation>
    <scope>NUCLEOTIDE SEQUENCE</scope>
    <source>
        <strain evidence="9">DUCC20226</strain>
    </source>
</reference>
<dbReference type="EMBL" id="JAUJFL010000003">
    <property type="protein sequence ID" value="KAK2606714.1"/>
    <property type="molecule type" value="Genomic_DNA"/>
</dbReference>
<keyword evidence="10" id="KW-1185">Reference proteome</keyword>
<accession>A0AAD9W3E1</accession>
<evidence type="ECO:0000256" key="5">
    <source>
        <dbReference type="ARBA" id="ARBA00023026"/>
    </source>
</evidence>
<dbReference type="InterPro" id="IPR021765">
    <property type="entry name" value="UstYa-like"/>
</dbReference>
<keyword evidence="7" id="KW-0325">Glycoprotein</keyword>
<dbReference type="Pfam" id="PF11807">
    <property type="entry name" value="UstYa"/>
    <property type="match status" value="1"/>
</dbReference>
<evidence type="ECO:0000313" key="9">
    <source>
        <dbReference type="EMBL" id="KAK2606714.1"/>
    </source>
</evidence>
<keyword evidence="3" id="KW-1133">Transmembrane helix</keyword>
<proteinExistence type="inferred from homology"/>
<dbReference type="GO" id="GO:0016020">
    <property type="term" value="C:membrane"/>
    <property type="evidence" value="ECO:0007669"/>
    <property type="project" value="UniProtKB-SubCell"/>
</dbReference>
<comment type="caution">
    <text evidence="9">The sequence shown here is derived from an EMBL/GenBank/DDBJ whole genome shotgun (WGS) entry which is preliminary data.</text>
</comment>
<evidence type="ECO:0000256" key="8">
    <source>
        <dbReference type="ARBA" id="ARBA00035112"/>
    </source>
</evidence>
<evidence type="ECO:0000256" key="3">
    <source>
        <dbReference type="ARBA" id="ARBA00022989"/>
    </source>
</evidence>
<keyword evidence="2" id="KW-0812">Transmembrane</keyword>
<comment type="similarity">
    <text evidence="8">Belongs to the ustYa family.</text>
</comment>
<keyword evidence="5" id="KW-0843">Virulence</keyword>
<sequence length="109" mass="12686">MLGIQAQLLNDFNGFLRNDRAALASMIRVSEDELKTMNKTSIALRDGSGYIAYLETLHMLHCVKRIYQFIHKEHYPDIVESEAYTNGHWGTVVTLWQSHNHRVADRVKW</sequence>
<evidence type="ECO:0000256" key="2">
    <source>
        <dbReference type="ARBA" id="ARBA00022692"/>
    </source>
</evidence>
<dbReference type="GO" id="GO:0043386">
    <property type="term" value="P:mycotoxin biosynthetic process"/>
    <property type="evidence" value="ECO:0007669"/>
    <property type="project" value="InterPro"/>
</dbReference>
<organism evidence="9 10">
    <name type="scientific">Phomopsis amygdali</name>
    <name type="common">Fusicoccum amygdali</name>
    <dbReference type="NCBI Taxonomy" id="1214568"/>
    <lineage>
        <taxon>Eukaryota</taxon>
        <taxon>Fungi</taxon>
        <taxon>Dikarya</taxon>
        <taxon>Ascomycota</taxon>
        <taxon>Pezizomycotina</taxon>
        <taxon>Sordariomycetes</taxon>
        <taxon>Sordariomycetidae</taxon>
        <taxon>Diaporthales</taxon>
        <taxon>Diaporthaceae</taxon>
        <taxon>Diaporthe</taxon>
    </lineage>
</organism>
<dbReference type="AlphaFoldDB" id="A0AAD9W3E1"/>
<gene>
    <name evidence="9" type="ORF">N8I77_005445</name>
</gene>
<keyword evidence="6" id="KW-0472">Membrane</keyword>
<dbReference type="Proteomes" id="UP001265746">
    <property type="component" value="Unassembled WGS sequence"/>
</dbReference>
<dbReference type="GO" id="GO:0016491">
    <property type="term" value="F:oxidoreductase activity"/>
    <property type="evidence" value="ECO:0007669"/>
    <property type="project" value="UniProtKB-KW"/>
</dbReference>
<evidence type="ECO:0000313" key="10">
    <source>
        <dbReference type="Proteomes" id="UP001265746"/>
    </source>
</evidence>
<protein>
    <submittedName>
        <fullName evidence="9">Uncharacterized protein</fullName>
    </submittedName>
</protein>